<dbReference type="AlphaFoldDB" id="A0A4U0XVY6"/>
<reference evidence="2 3" key="1">
    <citation type="submission" date="2017-03" db="EMBL/GenBank/DDBJ databases">
        <title>Genomes of endolithic fungi from Antarctica.</title>
        <authorList>
            <person name="Coleine C."/>
            <person name="Masonjones S."/>
            <person name="Stajich J.E."/>
        </authorList>
    </citation>
    <scope>NUCLEOTIDE SEQUENCE [LARGE SCALE GENOMIC DNA]</scope>
    <source>
        <strain evidence="2 3">CCFEE 5187</strain>
    </source>
</reference>
<accession>A0A4U0XVY6</accession>
<evidence type="ECO:0000313" key="2">
    <source>
        <dbReference type="EMBL" id="TKA80616.1"/>
    </source>
</evidence>
<feature type="region of interest" description="Disordered" evidence="1">
    <location>
        <begin position="187"/>
        <end position="213"/>
    </location>
</feature>
<feature type="region of interest" description="Disordered" evidence="1">
    <location>
        <begin position="114"/>
        <end position="133"/>
    </location>
</feature>
<comment type="caution">
    <text evidence="2">The sequence shown here is derived from an EMBL/GenBank/DDBJ whole genome shotgun (WGS) entry which is preliminary data.</text>
</comment>
<evidence type="ECO:0000313" key="3">
    <source>
        <dbReference type="Proteomes" id="UP000308768"/>
    </source>
</evidence>
<dbReference type="EMBL" id="NAJN01000053">
    <property type="protein sequence ID" value="TKA80616.1"/>
    <property type="molecule type" value="Genomic_DNA"/>
</dbReference>
<dbReference type="Proteomes" id="UP000308768">
    <property type="component" value="Unassembled WGS sequence"/>
</dbReference>
<feature type="compositionally biased region" description="Polar residues" evidence="1">
    <location>
        <begin position="141"/>
        <end position="161"/>
    </location>
</feature>
<feature type="compositionally biased region" description="Acidic residues" evidence="1">
    <location>
        <begin position="124"/>
        <end position="133"/>
    </location>
</feature>
<gene>
    <name evidence="2" type="ORF">B0A49_02048</name>
</gene>
<sequence>MAAISAMSFNVAPLNYTPHSYAPAIPSPLSPRRSRPHQISPSNTSNSPSPVAFSKRPIRANPVLQSKDVVKERRRDLFLKKVQQGRDNRRWEARGDQMMRLDFMSRQKRWEAEQARHAPLLSDPPEDDDMDEYDAPLLSSQASTHLSCSSQGTQSASNPATPTIHAVPDNEVDVILQQEDEELDALVSMLESEQHERNQQRKAQDASYGSDEEDYDSIFMDFIDDGMVAQKSSERTPEDEQGSDEMDTTIG</sequence>
<keyword evidence="3" id="KW-1185">Reference proteome</keyword>
<name>A0A4U0XVY6_9PEZI</name>
<feature type="compositionally biased region" description="Acidic residues" evidence="1">
    <location>
        <begin position="239"/>
        <end position="251"/>
    </location>
</feature>
<feature type="compositionally biased region" description="Basic and acidic residues" evidence="1">
    <location>
        <begin position="192"/>
        <end position="204"/>
    </location>
</feature>
<dbReference type="OrthoDB" id="5279705at2759"/>
<feature type="region of interest" description="Disordered" evidence="1">
    <location>
        <begin position="228"/>
        <end position="251"/>
    </location>
</feature>
<dbReference type="STRING" id="331657.A0A4U0XVY6"/>
<evidence type="ECO:0000256" key="1">
    <source>
        <dbReference type="SAM" id="MobiDB-lite"/>
    </source>
</evidence>
<feature type="compositionally biased region" description="Low complexity" evidence="1">
    <location>
        <begin position="40"/>
        <end position="50"/>
    </location>
</feature>
<proteinExistence type="predicted"/>
<organism evidence="2 3">
    <name type="scientific">Cryomyces minteri</name>
    <dbReference type="NCBI Taxonomy" id="331657"/>
    <lineage>
        <taxon>Eukaryota</taxon>
        <taxon>Fungi</taxon>
        <taxon>Dikarya</taxon>
        <taxon>Ascomycota</taxon>
        <taxon>Pezizomycotina</taxon>
        <taxon>Dothideomycetes</taxon>
        <taxon>Dothideomycetes incertae sedis</taxon>
        <taxon>Cryomyces</taxon>
    </lineage>
</organism>
<protein>
    <submittedName>
        <fullName evidence="2">Uncharacterized protein</fullName>
    </submittedName>
</protein>
<feature type="region of interest" description="Disordered" evidence="1">
    <location>
        <begin position="20"/>
        <end position="67"/>
    </location>
</feature>
<feature type="region of interest" description="Disordered" evidence="1">
    <location>
        <begin position="141"/>
        <end position="165"/>
    </location>
</feature>